<organism evidence="2 3">
    <name type="scientific">Amaricoccus solimangrovi</name>
    <dbReference type="NCBI Taxonomy" id="2589815"/>
    <lineage>
        <taxon>Bacteria</taxon>
        <taxon>Pseudomonadati</taxon>
        <taxon>Pseudomonadota</taxon>
        <taxon>Alphaproteobacteria</taxon>
        <taxon>Rhodobacterales</taxon>
        <taxon>Paracoccaceae</taxon>
        <taxon>Amaricoccus</taxon>
    </lineage>
</organism>
<dbReference type="RefSeq" id="WP_140455927.1">
    <property type="nucleotide sequence ID" value="NZ_VFRP01000031.1"/>
</dbReference>
<dbReference type="AlphaFoldDB" id="A0A501WGB3"/>
<evidence type="ECO:0000256" key="1">
    <source>
        <dbReference type="SAM" id="SignalP"/>
    </source>
</evidence>
<sequence>MLRFDFAAASACALVMLAAPALAGGSGPRGGHLLGPDVAAAMIPIAGARPARGGHLLGPDVAAAQVPIATPALGAGPTADCPAGGTGCAELVSGE</sequence>
<dbReference type="Proteomes" id="UP000319255">
    <property type="component" value="Unassembled WGS sequence"/>
</dbReference>
<gene>
    <name evidence="2" type="ORF">FJM51_20120</name>
</gene>
<protein>
    <submittedName>
        <fullName evidence="2">Uncharacterized protein</fullName>
    </submittedName>
</protein>
<name>A0A501WGB3_9RHOB</name>
<feature type="chain" id="PRO_5021254749" evidence="1">
    <location>
        <begin position="24"/>
        <end position="95"/>
    </location>
</feature>
<dbReference type="EMBL" id="VFRP01000031">
    <property type="protein sequence ID" value="TPE47380.1"/>
    <property type="molecule type" value="Genomic_DNA"/>
</dbReference>
<keyword evidence="3" id="KW-1185">Reference proteome</keyword>
<keyword evidence="1" id="KW-0732">Signal</keyword>
<feature type="signal peptide" evidence="1">
    <location>
        <begin position="1"/>
        <end position="23"/>
    </location>
</feature>
<proteinExistence type="predicted"/>
<comment type="caution">
    <text evidence="2">The sequence shown here is derived from an EMBL/GenBank/DDBJ whole genome shotgun (WGS) entry which is preliminary data.</text>
</comment>
<reference evidence="2 3" key="1">
    <citation type="submission" date="2019-06" db="EMBL/GenBank/DDBJ databases">
        <title>A novel bacterium of genus Amaricoccus, isolated from marine sediment.</title>
        <authorList>
            <person name="Huang H."/>
            <person name="Mo K."/>
            <person name="Hu Y."/>
        </authorList>
    </citation>
    <scope>NUCLEOTIDE SEQUENCE [LARGE SCALE GENOMIC DNA]</scope>
    <source>
        <strain evidence="2 3">HB172011</strain>
    </source>
</reference>
<evidence type="ECO:0000313" key="3">
    <source>
        <dbReference type="Proteomes" id="UP000319255"/>
    </source>
</evidence>
<evidence type="ECO:0000313" key="2">
    <source>
        <dbReference type="EMBL" id="TPE47380.1"/>
    </source>
</evidence>
<accession>A0A501WGB3</accession>